<dbReference type="EMBL" id="JBHTGP010000003">
    <property type="protein sequence ID" value="MFD0683545.1"/>
    <property type="molecule type" value="Genomic_DNA"/>
</dbReference>
<keyword evidence="2 5" id="KW-0012">Acyltransferase</keyword>
<reference evidence="6" key="1">
    <citation type="journal article" date="2019" name="Int. J. Syst. Evol. Microbiol.">
        <title>The Global Catalogue of Microorganisms (GCM) 10K type strain sequencing project: providing services to taxonomists for standard genome sequencing and annotation.</title>
        <authorList>
            <consortium name="The Broad Institute Genomics Platform"/>
            <consortium name="The Broad Institute Genome Sequencing Center for Infectious Disease"/>
            <person name="Wu L."/>
            <person name="Ma J."/>
        </authorList>
    </citation>
    <scope>NUCLEOTIDE SEQUENCE [LARGE SCALE GENOMIC DNA]</scope>
    <source>
        <strain evidence="6">JCM 9371</strain>
    </source>
</reference>
<dbReference type="Proteomes" id="UP001597063">
    <property type="component" value="Unassembled WGS sequence"/>
</dbReference>
<dbReference type="Gene3D" id="3.40.630.30">
    <property type="match status" value="1"/>
</dbReference>
<feature type="domain" description="N-acetyltransferase" evidence="4">
    <location>
        <begin position="1"/>
        <end position="161"/>
    </location>
</feature>
<sequence length="176" mass="19915">MVLRPLARDDEDEFLRLVAANTELHHPWVSLPATPEAFRDYVARYEKPDEESLLICLRETGEIVGLANISSIVRGRFQNGSLSYAAFTSGRGYMTEGVGLVLRYAFEKLRLHRIDAQIQPGNRASLRLVERLGFRKEGYSPELLYIDGAWRDHERWAVTAGMLGVEAKPHPTLPAH</sequence>
<keyword evidence="6" id="KW-1185">Reference proteome</keyword>
<comment type="caution">
    <text evidence="5">The sequence shown here is derived from an EMBL/GenBank/DDBJ whole genome shotgun (WGS) entry which is preliminary data.</text>
</comment>
<dbReference type="InterPro" id="IPR051531">
    <property type="entry name" value="N-acetyltransferase"/>
</dbReference>
<dbReference type="InterPro" id="IPR016181">
    <property type="entry name" value="Acyl_CoA_acyltransferase"/>
</dbReference>
<evidence type="ECO:0000313" key="6">
    <source>
        <dbReference type="Proteomes" id="UP001597063"/>
    </source>
</evidence>
<dbReference type="InterPro" id="IPR000182">
    <property type="entry name" value="GNAT_dom"/>
</dbReference>
<keyword evidence="1 5" id="KW-0808">Transferase</keyword>
<protein>
    <submittedName>
        <fullName evidence="5">GNAT family N-acetyltransferase</fullName>
        <ecNumber evidence="5">2.3.-.-</ecNumber>
    </submittedName>
</protein>
<evidence type="ECO:0000313" key="5">
    <source>
        <dbReference type="EMBL" id="MFD0683545.1"/>
    </source>
</evidence>
<dbReference type="SUPFAM" id="SSF55729">
    <property type="entry name" value="Acyl-CoA N-acyltransferases (Nat)"/>
    <property type="match status" value="1"/>
</dbReference>
<dbReference type="PANTHER" id="PTHR43792">
    <property type="entry name" value="GNAT FAMILY, PUTATIVE (AFU_ORTHOLOGUE AFUA_3G00765)-RELATED-RELATED"/>
    <property type="match status" value="1"/>
</dbReference>
<dbReference type="Pfam" id="PF13302">
    <property type="entry name" value="Acetyltransf_3"/>
    <property type="match status" value="1"/>
</dbReference>
<organism evidence="5 6">
    <name type="scientific">Actinomadura fibrosa</name>
    <dbReference type="NCBI Taxonomy" id="111802"/>
    <lineage>
        <taxon>Bacteria</taxon>
        <taxon>Bacillati</taxon>
        <taxon>Actinomycetota</taxon>
        <taxon>Actinomycetes</taxon>
        <taxon>Streptosporangiales</taxon>
        <taxon>Thermomonosporaceae</taxon>
        <taxon>Actinomadura</taxon>
    </lineage>
</organism>
<proteinExistence type="inferred from homology"/>
<dbReference type="PROSITE" id="PS51186">
    <property type="entry name" value="GNAT"/>
    <property type="match status" value="1"/>
</dbReference>
<evidence type="ECO:0000256" key="2">
    <source>
        <dbReference type="ARBA" id="ARBA00023315"/>
    </source>
</evidence>
<comment type="similarity">
    <text evidence="3">Belongs to the acetyltransferase family. RimJ subfamily.</text>
</comment>
<evidence type="ECO:0000256" key="3">
    <source>
        <dbReference type="ARBA" id="ARBA00038502"/>
    </source>
</evidence>
<dbReference type="GO" id="GO:0016746">
    <property type="term" value="F:acyltransferase activity"/>
    <property type="evidence" value="ECO:0007669"/>
    <property type="project" value="UniProtKB-KW"/>
</dbReference>
<name>A0ABW2XBT3_9ACTN</name>
<dbReference type="PANTHER" id="PTHR43792:SF8">
    <property type="entry name" value="[RIBOSOMAL PROTEIN US5]-ALANINE N-ACETYLTRANSFERASE"/>
    <property type="match status" value="1"/>
</dbReference>
<accession>A0ABW2XBT3</accession>
<evidence type="ECO:0000256" key="1">
    <source>
        <dbReference type="ARBA" id="ARBA00022679"/>
    </source>
</evidence>
<dbReference type="RefSeq" id="WP_242619352.1">
    <property type="nucleotide sequence ID" value="NZ_CAACUY010000071.1"/>
</dbReference>
<evidence type="ECO:0000259" key="4">
    <source>
        <dbReference type="PROSITE" id="PS51186"/>
    </source>
</evidence>
<dbReference type="EC" id="2.3.-.-" evidence="5"/>
<gene>
    <name evidence="5" type="ORF">ACFQZM_03455</name>
</gene>